<proteinExistence type="predicted"/>
<dbReference type="STRING" id="145854.GA0074692_0576"/>
<sequence length="167" mass="18202">MCLSQFARTDRLDVLGDLLLGWDCWTTRVVSDELRHGGAQYPELDAISDLDWLAITPFDTDEEILALLKWSSLVGAGDRDQGEASVFALAELRSGVALTDDRRAKQVAREHGIEVHGTVWLLAMACRGGKLTEVNAGSLIDGFLSLEARLPCTGAGFSRYARSHGLL</sequence>
<dbReference type="Pfam" id="PF11848">
    <property type="entry name" value="DUF3368"/>
    <property type="match status" value="1"/>
</dbReference>
<gene>
    <name evidence="1" type="ORF">GA0074692_0576</name>
</gene>
<evidence type="ECO:0000313" key="1">
    <source>
        <dbReference type="EMBL" id="SCL19224.1"/>
    </source>
</evidence>
<dbReference type="Proteomes" id="UP000198959">
    <property type="component" value="Unassembled WGS sequence"/>
</dbReference>
<reference evidence="2" key="1">
    <citation type="submission" date="2016-06" db="EMBL/GenBank/DDBJ databases">
        <authorList>
            <person name="Varghese N."/>
            <person name="Submissions Spin"/>
        </authorList>
    </citation>
    <scope>NUCLEOTIDE SEQUENCE [LARGE SCALE GENOMIC DNA]</scope>
    <source>
        <strain evidence="2">DSM 43817</strain>
    </source>
</reference>
<dbReference type="PANTHER" id="PTHR39550">
    <property type="entry name" value="SLL0658 PROTEIN"/>
    <property type="match status" value="1"/>
</dbReference>
<dbReference type="AlphaFoldDB" id="A0A1C6RQ99"/>
<keyword evidence="2" id="KW-1185">Reference proteome</keyword>
<accession>A0A1C6RQ99</accession>
<name>A0A1C6RQ99_9ACTN</name>
<evidence type="ECO:0000313" key="2">
    <source>
        <dbReference type="Proteomes" id="UP000198959"/>
    </source>
</evidence>
<dbReference type="InterPro" id="IPR021799">
    <property type="entry name" value="PIN-like_prokaryotic"/>
</dbReference>
<dbReference type="PANTHER" id="PTHR39550:SF1">
    <property type="entry name" value="SLL0658 PROTEIN"/>
    <property type="match status" value="1"/>
</dbReference>
<organism evidence="1 2">
    <name type="scientific">Micromonospora pallida</name>
    <dbReference type="NCBI Taxonomy" id="145854"/>
    <lineage>
        <taxon>Bacteria</taxon>
        <taxon>Bacillati</taxon>
        <taxon>Actinomycetota</taxon>
        <taxon>Actinomycetes</taxon>
        <taxon>Micromonosporales</taxon>
        <taxon>Micromonosporaceae</taxon>
        <taxon>Micromonospora</taxon>
    </lineage>
</organism>
<dbReference type="EMBL" id="FMHW01000002">
    <property type="protein sequence ID" value="SCL19224.1"/>
    <property type="molecule type" value="Genomic_DNA"/>
</dbReference>
<protein>
    <submittedName>
        <fullName evidence="1">Predicted nucleic acid-binding protein, contains PIN domain</fullName>
    </submittedName>
</protein>